<name>A0A1J1ILQ3_9DIPT</name>
<accession>A0A1J1ILQ3</accession>
<protein>
    <submittedName>
        <fullName evidence="1">CLUMA_CG014333, isoform A</fullName>
    </submittedName>
</protein>
<proteinExistence type="predicted"/>
<dbReference type="AlphaFoldDB" id="A0A1J1ILQ3"/>
<dbReference type="EMBL" id="CVRI01000055">
    <property type="protein sequence ID" value="CRL01155.1"/>
    <property type="molecule type" value="Genomic_DNA"/>
</dbReference>
<keyword evidence="2" id="KW-1185">Reference proteome</keyword>
<evidence type="ECO:0000313" key="2">
    <source>
        <dbReference type="Proteomes" id="UP000183832"/>
    </source>
</evidence>
<dbReference type="Proteomes" id="UP000183832">
    <property type="component" value="Unassembled WGS sequence"/>
</dbReference>
<evidence type="ECO:0000313" key="1">
    <source>
        <dbReference type="EMBL" id="CRL01155.1"/>
    </source>
</evidence>
<gene>
    <name evidence="1" type="ORF">CLUMA_CG014333</name>
</gene>
<organism evidence="1 2">
    <name type="scientific">Clunio marinus</name>
    <dbReference type="NCBI Taxonomy" id="568069"/>
    <lineage>
        <taxon>Eukaryota</taxon>
        <taxon>Metazoa</taxon>
        <taxon>Ecdysozoa</taxon>
        <taxon>Arthropoda</taxon>
        <taxon>Hexapoda</taxon>
        <taxon>Insecta</taxon>
        <taxon>Pterygota</taxon>
        <taxon>Neoptera</taxon>
        <taxon>Endopterygota</taxon>
        <taxon>Diptera</taxon>
        <taxon>Nematocera</taxon>
        <taxon>Chironomoidea</taxon>
        <taxon>Chironomidae</taxon>
        <taxon>Clunio</taxon>
    </lineage>
</organism>
<sequence length="41" mass="4282">MVALFRVNGMWGSTVASTVSGKLIPRLFSLISEGKAKGSAN</sequence>
<reference evidence="1 2" key="1">
    <citation type="submission" date="2015-04" db="EMBL/GenBank/DDBJ databases">
        <authorList>
            <person name="Syromyatnikov M.Y."/>
            <person name="Popov V.N."/>
        </authorList>
    </citation>
    <scope>NUCLEOTIDE SEQUENCE [LARGE SCALE GENOMIC DNA]</scope>
</reference>